<proteinExistence type="inferred from homology"/>
<keyword evidence="13" id="KW-1185">Reference proteome</keyword>
<reference evidence="12 13" key="1">
    <citation type="submission" date="2007-01" db="EMBL/GenBank/DDBJ databases">
        <authorList>
            <person name="Haygood M."/>
            <person name="Podell S."/>
            <person name="Anderson C."/>
            <person name="Hopkinson B."/>
            <person name="Roe K."/>
            <person name="Barbeau K."/>
            <person name="Gaasterland T."/>
            <person name="Ferriera S."/>
            <person name="Johnson J."/>
            <person name="Kravitz S."/>
            <person name="Beeson K."/>
            <person name="Sutton G."/>
            <person name="Rogers Y.-H."/>
            <person name="Friedman R."/>
            <person name="Frazier M."/>
            <person name="Venter J.C."/>
        </authorList>
    </citation>
    <scope>NUCLEOTIDE SEQUENCE [LARGE SCALE GENOMIC DNA]</scope>
    <source>
        <strain evidence="12 13">ATCC 23134</strain>
    </source>
</reference>
<evidence type="ECO:0000256" key="3">
    <source>
        <dbReference type="ARBA" id="ARBA00022448"/>
    </source>
</evidence>
<evidence type="ECO:0000256" key="5">
    <source>
        <dbReference type="ARBA" id="ARBA00022519"/>
    </source>
</evidence>
<accession>A1ZD51</accession>
<dbReference type="OrthoDB" id="1039448at2"/>
<dbReference type="InterPro" id="IPR006260">
    <property type="entry name" value="TonB/TolA_C"/>
</dbReference>
<keyword evidence="10" id="KW-0732">Signal</keyword>
<comment type="subcellular location">
    <subcellularLocation>
        <location evidence="1">Cell inner membrane</location>
        <topology evidence="1">Single-pass membrane protein</topology>
        <orientation evidence="1">Periplasmic side</orientation>
    </subcellularLocation>
</comment>
<keyword evidence="5" id="KW-0997">Cell inner membrane</keyword>
<dbReference type="Pfam" id="PF03544">
    <property type="entry name" value="TonB_C"/>
    <property type="match status" value="1"/>
</dbReference>
<comment type="similarity">
    <text evidence="2">Belongs to the TonB family.</text>
</comment>
<gene>
    <name evidence="12" type="ORF">M23134_05096</name>
</gene>
<dbReference type="InterPro" id="IPR051045">
    <property type="entry name" value="TonB-dependent_transducer"/>
</dbReference>
<evidence type="ECO:0000256" key="2">
    <source>
        <dbReference type="ARBA" id="ARBA00006555"/>
    </source>
</evidence>
<dbReference type="AlphaFoldDB" id="A1ZD51"/>
<keyword evidence="9" id="KW-0472">Membrane</keyword>
<keyword evidence="8" id="KW-1133">Transmembrane helix</keyword>
<name>A1ZD51_MICM2</name>
<dbReference type="GO" id="GO:0098797">
    <property type="term" value="C:plasma membrane protein complex"/>
    <property type="evidence" value="ECO:0007669"/>
    <property type="project" value="TreeGrafter"/>
</dbReference>
<evidence type="ECO:0000259" key="11">
    <source>
        <dbReference type="PROSITE" id="PS52015"/>
    </source>
</evidence>
<feature type="signal peptide" evidence="10">
    <location>
        <begin position="1"/>
        <end position="23"/>
    </location>
</feature>
<dbReference type="GO" id="GO:0055085">
    <property type="term" value="P:transmembrane transport"/>
    <property type="evidence" value="ECO:0007669"/>
    <property type="project" value="InterPro"/>
</dbReference>
<dbReference type="Proteomes" id="UP000004095">
    <property type="component" value="Unassembled WGS sequence"/>
</dbReference>
<keyword evidence="7" id="KW-0653">Protein transport</keyword>
<dbReference type="PROSITE" id="PS52015">
    <property type="entry name" value="TONB_CTD"/>
    <property type="match status" value="1"/>
</dbReference>
<keyword evidence="6" id="KW-0812">Transmembrane</keyword>
<keyword evidence="3" id="KW-0813">Transport</keyword>
<evidence type="ECO:0000256" key="6">
    <source>
        <dbReference type="ARBA" id="ARBA00022692"/>
    </source>
</evidence>
<evidence type="ECO:0000256" key="10">
    <source>
        <dbReference type="SAM" id="SignalP"/>
    </source>
</evidence>
<protein>
    <submittedName>
        <fullName evidence="12">TonB</fullName>
    </submittedName>
</protein>
<evidence type="ECO:0000256" key="7">
    <source>
        <dbReference type="ARBA" id="ARBA00022927"/>
    </source>
</evidence>
<comment type="caution">
    <text evidence="12">The sequence shown here is derived from an EMBL/GenBank/DDBJ whole genome shotgun (WGS) entry which is preliminary data.</text>
</comment>
<evidence type="ECO:0000256" key="9">
    <source>
        <dbReference type="ARBA" id="ARBA00023136"/>
    </source>
</evidence>
<organism evidence="12 13">
    <name type="scientific">Microscilla marina ATCC 23134</name>
    <dbReference type="NCBI Taxonomy" id="313606"/>
    <lineage>
        <taxon>Bacteria</taxon>
        <taxon>Pseudomonadati</taxon>
        <taxon>Bacteroidota</taxon>
        <taxon>Cytophagia</taxon>
        <taxon>Cytophagales</taxon>
        <taxon>Microscillaceae</taxon>
        <taxon>Microscilla</taxon>
    </lineage>
</organism>
<dbReference type="InterPro" id="IPR037682">
    <property type="entry name" value="TonB_C"/>
</dbReference>
<evidence type="ECO:0000313" key="13">
    <source>
        <dbReference type="Proteomes" id="UP000004095"/>
    </source>
</evidence>
<dbReference type="NCBIfam" id="TIGR01352">
    <property type="entry name" value="tonB_Cterm"/>
    <property type="match status" value="1"/>
</dbReference>
<dbReference type="eggNOG" id="COG0810">
    <property type="taxonomic scope" value="Bacteria"/>
</dbReference>
<dbReference type="PANTHER" id="PTHR33446">
    <property type="entry name" value="PROTEIN TONB-RELATED"/>
    <property type="match status" value="1"/>
</dbReference>
<keyword evidence="4" id="KW-1003">Cell membrane</keyword>
<dbReference type="GO" id="GO:0031992">
    <property type="term" value="F:energy transducer activity"/>
    <property type="evidence" value="ECO:0007669"/>
    <property type="project" value="TreeGrafter"/>
</dbReference>
<dbReference type="EMBL" id="AAWS01000002">
    <property type="protein sequence ID" value="EAY31590.1"/>
    <property type="molecule type" value="Genomic_DNA"/>
</dbReference>
<dbReference type="Gene3D" id="3.30.1150.10">
    <property type="match status" value="1"/>
</dbReference>
<evidence type="ECO:0000256" key="4">
    <source>
        <dbReference type="ARBA" id="ARBA00022475"/>
    </source>
</evidence>
<dbReference type="SUPFAM" id="SSF74653">
    <property type="entry name" value="TolA/TonB C-terminal domain"/>
    <property type="match status" value="1"/>
</dbReference>
<sequence>MKKHIYILFLLLLLLGLSQVVKAQVPPPPPPPEPEPEIFVLVEEKAQPIGGYKAFYRHIARSLRYRYPSLAYRNRVQGVVLIEFVVHKNGRLSNMKVLKSVGSGCDEVALQVLRRAPKWRPAIQRGRPTQSKCRIPIRFQIL</sequence>
<dbReference type="PANTHER" id="PTHR33446:SF2">
    <property type="entry name" value="PROTEIN TONB"/>
    <property type="match status" value="1"/>
</dbReference>
<evidence type="ECO:0000256" key="1">
    <source>
        <dbReference type="ARBA" id="ARBA00004383"/>
    </source>
</evidence>
<evidence type="ECO:0000313" key="12">
    <source>
        <dbReference type="EMBL" id="EAY31590.1"/>
    </source>
</evidence>
<feature type="domain" description="TonB C-terminal" evidence="11">
    <location>
        <begin position="52"/>
        <end position="142"/>
    </location>
</feature>
<dbReference type="RefSeq" id="WP_002693308.1">
    <property type="nucleotide sequence ID" value="NZ_AAWS01000002.1"/>
</dbReference>
<dbReference type="GO" id="GO:0015031">
    <property type="term" value="P:protein transport"/>
    <property type="evidence" value="ECO:0007669"/>
    <property type="project" value="UniProtKB-KW"/>
</dbReference>
<feature type="chain" id="PRO_5002641512" evidence="10">
    <location>
        <begin position="24"/>
        <end position="142"/>
    </location>
</feature>
<evidence type="ECO:0000256" key="8">
    <source>
        <dbReference type="ARBA" id="ARBA00022989"/>
    </source>
</evidence>